<evidence type="ECO:0000313" key="18">
    <source>
        <dbReference type="EMBL" id="KAG2180527.1"/>
    </source>
</evidence>
<sequence length="997" mass="113034">MSLRAKSFIKRTKKGNVIKVIKEHYLRDDIWCSSASCESCNHTDALLSATPRATESFRTPHYIVPDTNVFMNQIDIMEHPAIKDVIVLQTVREELRHLSMPIYNRVNAIVADKNKRFYAFSNEHHKETYIERMKDESPNDRNDRAIRVSVKWYANHLANGKKKAPITVVMLSDDRDNREKAKSAAIKCSSVRDYVADLTDTPELVDMVVSAKDASEAQAKVDGKIEYEEHLSQAQIANGVKNGKFSQGTLNISGHNYLEATVMATVEGKQQNVYIVGRKHMNRSIQGDTVAIQVLPKAEWKKTASVAIEEDEDEAMEMRAESESADGMDVDNALPEMPTAKVIGIIRKKWRPYCGFISKKSIHGTEGSTSAQNVIFRAMDRRIPSIKFRTTQAHTLAGQRIVVAIDSWPTTSVLPLGHFVKTLGSSGDKETETEVLLLEHDVPFQEFSKRILEDLPAEGEDWVVLDKHIHNERRRDFRHLNVCSIDPPGCTDIDDALHVRALPNGNFEVGVHIADVTYFVKPGMPMDEEAAGRGTTVYLVDKRIDMLPSLLGTSEYRLFISTKHGVRKAKYITPIAIDLCSLRSNVERLAFSCIWEMNENAEIVNVDFSKSVIKSKFSFTYEEAQNRIDDDRMQDDVTKGIRTLNSFAKKLKQRRLEKGALTLASPEVRFNLENDSQDPVDVELKELKDTNALVEEFMLLANISVAERIYAKFPDSALLRRHPTPPDSNFEELRRALSEFNISLETSTSKELSDSLDRAVIPSDPYFNKMVRIMTTRCMLQAQYFSSGTEAEQDFRHYGLACPIYTHFTSPIRRYSDVMVHRLLEACIDADLTYGQELTDKMRMKELCDNLNFRNRMAQQAARSSVELYTNLFFRNKVVEEDGHVIRILRNGFVVLVQKYGIEGVVYTSGDQVTSKNDIVYDQHTNSLTSGDAQIKIFGEVKVRIQIDGDLEGMRQKMKMSLIQPYIAGFSVEVEAPKASRSIELPDHSNPSKKLKL</sequence>
<evidence type="ECO:0000259" key="16">
    <source>
        <dbReference type="SMART" id="SM00670"/>
    </source>
</evidence>
<keyword evidence="10" id="KW-0271">Exosome</keyword>
<comment type="subcellular location">
    <subcellularLocation>
        <location evidence="2">Cytoplasm</location>
    </subcellularLocation>
    <subcellularLocation>
        <location evidence="3">Nucleus</location>
        <location evidence="3">Nucleolus</location>
    </subcellularLocation>
</comment>
<dbReference type="InterPro" id="IPR022966">
    <property type="entry name" value="RNase_II/R_CS"/>
</dbReference>
<dbReference type="FunFam" id="3.40.50.1010:FF:000010">
    <property type="entry name" value="Exosome complex exonuclease DIS3"/>
    <property type="match status" value="1"/>
</dbReference>
<dbReference type="SMART" id="SM00955">
    <property type="entry name" value="RNB"/>
    <property type="match status" value="1"/>
</dbReference>
<keyword evidence="5" id="KW-0963">Cytoplasm</keyword>
<dbReference type="InterPro" id="IPR033770">
    <property type="entry name" value="RRP44_S1"/>
</dbReference>
<dbReference type="Pfam" id="PF13638">
    <property type="entry name" value="PIN_4"/>
    <property type="match status" value="1"/>
</dbReference>
<dbReference type="Pfam" id="PF00773">
    <property type="entry name" value="RNB"/>
    <property type="match status" value="1"/>
</dbReference>
<evidence type="ECO:0000256" key="7">
    <source>
        <dbReference type="ARBA" id="ARBA00022722"/>
    </source>
</evidence>
<comment type="similarity">
    <text evidence="4 15">Belongs to the RNR ribonuclease family.</text>
</comment>
<dbReference type="GO" id="GO:0000176">
    <property type="term" value="C:nuclear exosome (RNase complex)"/>
    <property type="evidence" value="ECO:0007669"/>
    <property type="project" value="UniProtKB-ARBA"/>
</dbReference>
<reference evidence="18" key="1">
    <citation type="submission" date="2020-12" db="EMBL/GenBank/DDBJ databases">
        <title>Metabolic potential, ecology and presence of endohyphal bacteria is reflected in genomic diversity of Mucoromycotina.</title>
        <authorList>
            <person name="Muszewska A."/>
            <person name="Okrasinska A."/>
            <person name="Steczkiewicz K."/>
            <person name="Drgas O."/>
            <person name="Orlowska M."/>
            <person name="Perlinska-Lenart U."/>
            <person name="Aleksandrzak-Piekarczyk T."/>
            <person name="Szatraj K."/>
            <person name="Zielenkiewicz U."/>
            <person name="Pilsyk S."/>
            <person name="Malc E."/>
            <person name="Mieczkowski P."/>
            <person name="Kruszewska J.S."/>
            <person name="Biernat P."/>
            <person name="Pawlowska J."/>
        </authorList>
    </citation>
    <scope>NUCLEOTIDE SEQUENCE</scope>
    <source>
        <strain evidence="18">WA0000051536</strain>
    </source>
</reference>
<evidence type="ECO:0000256" key="11">
    <source>
        <dbReference type="ARBA" id="ARBA00022839"/>
    </source>
</evidence>
<dbReference type="FunFam" id="2.40.50.700:FF:000001">
    <property type="entry name" value="Exosome complex exonuclease exoribonuclease (Rrp44)"/>
    <property type="match status" value="1"/>
</dbReference>
<name>A0A8H7PUG6_9FUNG</name>
<dbReference type="GO" id="GO:0000177">
    <property type="term" value="C:cytoplasmic exosome (RNase complex)"/>
    <property type="evidence" value="ECO:0007669"/>
    <property type="project" value="TreeGrafter"/>
</dbReference>
<dbReference type="GO" id="GO:0000175">
    <property type="term" value="F:3'-5'-RNA exonuclease activity"/>
    <property type="evidence" value="ECO:0007669"/>
    <property type="project" value="TreeGrafter"/>
</dbReference>
<dbReference type="Pfam" id="PF17216">
    <property type="entry name" value="Rrp44_CSD1"/>
    <property type="match status" value="1"/>
</dbReference>
<evidence type="ECO:0000313" key="19">
    <source>
        <dbReference type="Proteomes" id="UP000612746"/>
    </source>
</evidence>
<evidence type="ECO:0000256" key="6">
    <source>
        <dbReference type="ARBA" id="ARBA00022552"/>
    </source>
</evidence>
<proteinExistence type="inferred from homology"/>
<dbReference type="PANTHER" id="PTHR23355">
    <property type="entry name" value="RIBONUCLEASE"/>
    <property type="match status" value="1"/>
</dbReference>
<dbReference type="Gene3D" id="2.40.50.700">
    <property type="match status" value="1"/>
</dbReference>
<keyword evidence="19" id="KW-1185">Reference proteome</keyword>
<dbReference type="Pfam" id="PF17215">
    <property type="entry name" value="Rrp44_S1"/>
    <property type="match status" value="1"/>
</dbReference>
<keyword evidence="13" id="KW-0539">Nucleus</keyword>
<dbReference type="SUPFAM" id="SSF50249">
    <property type="entry name" value="Nucleic acid-binding proteins"/>
    <property type="match status" value="3"/>
</dbReference>
<evidence type="ECO:0000256" key="8">
    <source>
        <dbReference type="ARBA" id="ARBA00022759"/>
    </source>
</evidence>
<evidence type="ECO:0000256" key="12">
    <source>
        <dbReference type="ARBA" id="ARBA00022884"/>
    </source>
</evidence>
<evidence type="ECO:0000256" key="10">
    <source>
        <dbReference type="ARBA" id="ARBA00022835"/>
    </source>
</evidence>
<evidence type="ECO:0000256" key="9">
    <source>
        <dbReference type="ARBA" id="ARBA00022801"/>
    </source>
</evidence>
<evidence type="ECO:0000256" key="13">
    <source>
        <dbReference type="ARBA" id="ARBA00023242"/>
    </source>
</evidence>
<accession>A0A8H7PUG6</accession>
<organism evidence="18 19">
    <name type="scientific">Umbelopsis vinacea</name>
    <dbReference type="NCBI Taxonomy" id="44442"/>
    <lineage>
        <taxon>Eukaryota</taxon>
        <taxon>Fungi</taxon>
        <taxon>Fungi incertae sedis</taxon>
        <taxon>Mucoromycota</taxon>
        <taxon>Mucoromycotina</taxon>
        <taxon>Umbelopsidomycetes</taxon>
        <taxon>Umbelopsidales</taxon>
        <taxon>Umbelopsidaceae</taxon>
        <taxon>Umbelopsis</taxon>
    </lineage>
</organism>
<keyword evidence="11" id="KW-0269">Exonuclease</keyword>
<dbReference type="EMBL" id="JAEPRA010000009">
    <property type="protein sequence ID" value="KAG2180527.1"/>
    <property type="molecule type" value="Genomic_DNA"/>
</dbReference>
<evidence type="ECO:0000256" key="2">
    <source>
        <dbReference type="ARBA" id="ARBA00004496"/>
    </source>
</evidence>
<dbReference type="Proteomes" id="UP000612746">
    <property type="component" value="Unassembled WGS sequence"/>
</dbReference>
<evidence type="ECO:0000256" key="1">
    <source>
        <dbReference type="ARBA" id="ARBA00001946"/>
    </source>
</evidence>
<dbReference type="GO" id="GO:0006364">
    <property type="term" value="P:rRNA processing"/>
    <property type="evidence" value="ECO:0007669"/>
    <property type="project" value="UniProtKB-KW"/>
</dbReference>
<keyword evidence="8" id="KW-0255">Endonuclease</keyword>
<evidence type="ECO:0000256" key="5">
    <source>
        <dbReference type="ARBA" id="ARBA00022490"/>
    </source>
</evidence>
<dbReference type="Gene3D" id="3.40.50.1010">
    <property type="entry name" value="5'-nuclease"/>
    <property type="match status" value="1"/>
</dbReference>
<dbReference type="InterPro" id="IPR033771">
    <property type="entry name" value="Rrp44_CSD1"/>
</dbReference>
<dbReference type="GO" id="GO:0071034">
    <property type="term" value="P:CUT catabolic process"/>
    <property type="evidence" value="ECO:0007669"/>
    <property type="project" value="UniProtKB-ARBA"/>
</dbReference>
<dbReference type="InterPro" id="IPR002716">
    <property type="entry name" value="PIN_dom"/>
</dbReference>
<dbReference type="InterPro" id="IPR029060">
    <property type="entry name" value="PIN-like_dom_sf"/>
</dbReference>
<evidence type="ECO:0000256" key="15">
    <source>
        <dbReference type="RuleBase" id="RU003901"/>
    </source>
</evidence>
<dbReference type="GO" id="GO:0016075">
    <property type="term" value="P:rRNA catabolic process"/>
    <property type="evidence" value="ECO:0007669"/>
    <property type="project" value="TreeGrafter"/>
</dbReference>
<dbReference type="Pfam" id="PF17849">
    <property type="entry name" value="OB_Dis3"/>
    <property type="match status" value="1"/>
</dbReference>
<dbReference type="InterPro" id="IPR050180">
    <property type="entry name" value="RNR_Ribonuclease"/>
</dbReference>
<keyword evidence="9" id="KW-0378">Hydrolase</keyword>
<dbReference type="SMART" id="SM00670">
    <property type="entry name" value="PINc"/>
    <property type="match status" value="1"/>
</dbReference>
<evidence type="ECO:0000256" key="3">
    <source>
        <dbReference type="ARBA" id="ARBA00004604"/>
    </source>
</evidence>
<keyword evidence="6" id="KW-0698">rRNA processing</keyword>
<feature type="domain" description="PIN" evidence="16">
    <location>
        <begin position="61"/>
        <end position="179"/>
    </location>
</feature>
<keyword evidence="7" id="KW-0540">Nuclease</keyword>
<keyword evidence="12" id="KW-0694">RNA-binding</keyword>
<evidence type="ECO:0000259" key="17">
    <source>
        <dbReference type="SMART" id="SM00955"/>
    </source>
</evidence>
<comment type="cofactor">
    <cofactor evidence="1">
        <name>Mg(2+)</name>
        <dbReference type="ChEBI" id="CHEBI:18420"/>
    </cofactor>
</comment>
<comment type="caution">
    <text evidence="18">The sequence shown here is derived from an EMBL/GenBank/DDBJ whole genome shotgun (WGS) entry which is preliminary data.</text>
</comment>
<dbReference type="PROSITE" id="PS01175">
    <property type="entry name" value="RIBONUCLEASE_II"/>
    <property type="match status" value="1"/>
</dbReference>
<dbReference type="OrthoDB" id="372421at2759"/>
<gene>
    <name evidence="18" type="ORF">INT44_003531</name>
</gene>
<dbReference type="Gene3D" id="2.40.50.690">
    <property type="match status" value="1"/>
</dbReference>
<evidence type="ECO:0000256" key="4">
    <source>
        <dbReference type="ARBA" id="ARBA00005785"/>
    </source>
</evidence>
<dbReference type="GO" id="GO:0005730">
    <property type="term" value="C:nucleolus"/>
    <property type="evidence" value="ECO:0007669"/>
    <property type="project" value="UniProtKB-SubCell"/>
</dbReference>
<dbReference type="GO" id="GO:0071031">
    <property type="term" value="P:nuclear mRNA surveillance of mRNA 3'-end processing"/>
    <property type="evidence" value="ECO:0007669"/>
    <property type="project" value="TreeGrafter"/>
</dbReference>
<dbReference type="AlphaFoldDB" id="A0A8H7PUG6"/>
<dbReference type="SUPFAM" id="SSF88723">
    <property type="entry name" value="PIN domain-like"/>
    <property type="match status" value="1"/>
</dbReference>
<dbReference type="InterPro" id="IPR041505">
    <property type="entry name" value="Dis3_CSD2"/>
</dbReference>
<feature type="domain" description="RNB" evidence="17">
    <location>
        <begin position="474"/>
        <end position="830"/>
    </location>
</feature>
<dbReference type="GO" id="GO:0004519">
    <property type="term" value="F:endonuclease activity"/>
    <property type="evidence" value="ECO:0007669"/>
    <property type="project" value="UniProtKB-KW"/>
</dbReference>
<dbReference type="CDD" id="cd09862">
    <property type="entry name" value="PIN_Rrp44-like"/>
    <property type="match status" value="1"/>
</dbReference>
<protein>
    <recommendedName>
        <fullName evidence="14">Ribosomal RNA-processing protein 44</fullName>
    </recommendedName>
</protein>
<dbReference type="PANTHER" id="PTHR23355:SF35">
    <property type="entry name" value="EXOSOME COMPLEX EXONUCLEASE RRP44"/>
    <property type="match status" value="1"/>
</dbReference>
<dbReference type="InterPro" id="IPR012340">
    <property type="entry name" value="NA-bd_OB-fold"/>
</dbReference>
<evidence type="ECO:0000256" key="14">
    <source>
        <dbReference type="ARBA" id="ARBA00077930"/>
    </source>
</evidence>
<dbReference type="GO" id="GO:0003723">
    <property type="term" value="F:RNA binding"/>
    <property type="evidence" value="ECO:0007669"/>
    <property type="project" value="UniProtKB-KW"/>
</dbReference>
<dbReference type="InterPro" id="IPR001900">
    <property type="entry name" value="RNase_II/R"/>
</dbReference>
<dbReference type="Gene3D" id="2.40.50.140">
    <property type="entry name" value="Nucleic acid-binding proteins"/>
    <property type="match status" value="1"/>
</dbReference>